<dbReference type="GO" id="GO:0034227">
    <property type="term" value="P:tRNA thio-modification"/>
    <property type="evidence" value="ECO:0007669"/>
    <property type="project" value="UniProtKB-UniRule"/>
</dbReference>
<keyword evidence="9" id="KW-1185">Reference proteome</keyword>
<dbReference type="Gene3D" id="3.10.20.30">
    <property type="match status" value="1"/>
</dbReference>
<name>A0A2S5B6Y9_9BASI</name>
<evidence type="ECO:0000256" key="5">
    <source>
        <dbReference type="HAMAP-Rule" id="MF_03048"/>
    </source>
</evidence>
<evidence type="ECO:0000256" key="4">
    <source>
        <dbReference type="ARBA" id="ARBA00022786"/>
    </source>
</evidence>
<evidence type="ECO:0000313" key="9">
    <source>
        <dbReference type="Proteomes" id="UP000237144"/>
    </source>
</evidence>
<evidence type="ECO:0000256" key="7">
    <source>
        <dbReference type="SAM" id="MobiDB-lite"/>
    </source>
</evidence>
<dbReference type="AlphaFoldDB" id="A0A2S5B6Y9"/>
<keyword evidence="2 5" id="KW-1017">Isopeptide bond</keyword>
<dbReference type="InterPro" id="IPR015221">
    <property type="entry name" value="Urm1"/>
</dbReference>
<dbReference type="EMBL" id="PJQD01000048">
    <property type="protein sequence ID" value="POY72540.1"/>
    <property type="molecule type" value="Genomic_DNA"/>
</dbReference>
<evidence type="ECO:0000256" key="2">
    <source>
        <dbReference type="ARBA" id="ARBA00022499"/>
    </source>
</evidence>
<feature type="region of interest" description="Disordered" evidence="7">
    <location>
        <begin position="68"/>
        <end position="89"/>
    </location>
</feature>
<comment type="similarity">
    <text evidence="5 6">Belongs to the URM1 family.</text>
</comment>
<dbReference type="PANTHER" id="PTHR14986">
    <property type="entry name" value="RURM1 PROTEIN"/>
    <property type="match status" value="1"/>
</dbReference>
<dbReference type="Proteomes" id="UP000237144">
    <property type="component" value="Unassembled WGS sequence"/>
</dbReference>
<keyword evidence="1 5" id="KW-0963">Cytoplasm</keyword>
<evidence type="ECO:0000256" key="6">
    <source>
        <dbReference type="RuleBase" id="RU361182"/>
    </source>
</evidence>
<feature type="cross-link" description="Glycyl lysine isopeptide (Gly-Lys) (interchain with K-? in acceptor proteins)" evidence="5">
    <location>
        <position position="160"/>
    </location>
</feature>
<comment type="function">
    <text evidence="5">Acts as a sulfur carrier required for 2-thiolation of mcm(5)S(2)U at tRNA wobble positions of cytosolic tRNA(Lys), tRNA(Glu) and tRNA(Gln). Serves as sulfur donor in tRNA 2-thiolation reaction by being thiocarboxylated (-COSH) at its C-terminus by the MOCS3 homolog UBA4. The sulfur is then transferred to tRNA to form 2-thiolation of mcm(5)S(2)U. Prior mcm(5) tRNA modification by the elongator complex is required for 2-thiolation. Also acts as a ubiquitin-like protein (UBL) that is covalently conjugated via an isopeptide bond to lysine residues of target proteins such as AHP1. The thiocarboxylated form serves as substrate for conjugation and oxidative stress specifically induces the formation of UBL-protein conjugates.</text>
</comment>
<comment type="PTM">
    <text evidence="5">C-terminal thiocarboxylation occurs in 2 steps, it is first acyl-adenylated (-COAMP) via the hesA/moeB/thiF part of UBA4, then thiocarboxylated (-COSH) via the rhodanese domain of UBA4.</text>
</comment>
<dbReference type="HAMAP" id="MF_03048">
    <property type="entry name" value="Urm1"/>
    <property type="match status" value="1"/>
</dbReference>
<comment type="subcellular location">
    <subcellularLocation>
        <location evidence="5 6">Cytoplasm</location>
    </subcellularLocation>
</comment>
<organism evidence="8 9">
    <name type="scientific">Rhodotorula taiwanensis</name>
    <dbReference type="NCBI Taxonomy" id="741276"/>
    <lineage>
        <taxon>Eukaryota</taxon>
        <taxon>Fungi</taxon>
        <taxon>Dikarya</taxon>
        <taxon>Basidiomycota</taxon>
        <taxon>Pucciniomycotina</taxon>
        <taxon>Microbotryomycetes</taxon>
        <taxon>Sporidiobolales</taxon>
        <taxon>Sporidiobolaceae</taxon>
        <taxon>Rhodotorula</taxon>
    </lineage>
</organism>
<dbReference type="GO" id="GO:0005829">
    <property type="term" value="C:cytosol"/>
    <property type="evidence" value="ECO:0007669"/>
    <property type="project" value="UniProtKB-UniRule"/>
</dbReference>
<protein>
    <recommendedName>
        <fullName evidence="5 6">Ubiquitin-related modifier 1</fullName>
    </recommendedName>
</protein>
<dbReference type="CDD" id="cd01764">
    <property type="entry name" value="Ubl_Urm1"/>
    <property type="match status" value="1"/>
</dbReference>
<dbReference type="InterPro" id="IPR012675">
    <property type="entry name" value="Beta-grasp_dom_sf"/>
</dbReference>
<dbReference type="STRING" id="741276.A0A2S5B6Y9"/>
<evidence type="ECO:0000256" key="1">
    <source>
        <dbReference type="ARBA" id="ARBA00022490"/>
    </source>
</evidence>
<feature type="compositionally biased region" description="Low complexity" evidence="7">
    <location>
        <begin position="68"/>
        <end position="78"/>
    </location>
</feature>
<evidence type="ECO:0000313" key="8">
    <source>
        <dbReference type="EMBL" id="POY72540.1"/>
    </source>
</evidence>
<dbReference type="Pfam" id="PF09138">
    <property type="entry name" value="Urm1"/>
    <property type="match status" value="1"/>
</dbReference>
<dbReference type="OrthoDB" id="10248987at2759"/>
<dbReference type="GO" id="GO:0032447">
    <property type="term" value="P:protein urmylation"/>
    <property type="evidence" value="ECO:0007669"/>
    <property type="project" value="UniProtKB-UniRule"/>
</dbReference>
<keyword evidence="4 5" id="KW-0833">Ubl conjugation pathway</keyword>
<comment type="pathway">
    <text evidence="5 6">tRNA modification; 5-methoxycarbonylmethyl-2-thiouridine-tRNA biosynthesis.</text>
</comment>
<keyword evidence="3 5" id="KW-0819">tRNA processing</keyword>
<gene>
    <name evidence="5" type="primary">URM1</name>
    <name evidence="8" type="ORF">BMF94_4366</name>
</gene>
<evidence type="ECO:0000256" key="3">
    <source>
        <dbReference type="ARBA" id="ARBA00022694"/>
    </source>
</evidence>
<dbReference type="InterPro" id="IPR016155">
    <property type="entry name" value="Mopterin_synth/thiamin_S_b"/>
</dbReference>
<reference evidence="8 9" key="1">
    <citation type="journal article" date="2018" name="Front. Microbiol.">
        <title>Prospects for Fungal Bioremediation of Acidic Radioactive Waste Sites: Characterization and Genome Sequence of Rhodotorula taiwanensis MD1149.</title>
        <authorList>
            <person name="Tkavc R."/>
            <person name="Matrosova V.Y."/>
            <person name="Grichenko O.E."/>
            <person name="Gostincar C."/>
            <person name="Volpe R.P."/>
            <person name="Klimenkova P."/>
            <person name="Gaidamakova E.K."/>
            <person name="Zhou C.E."/>
            <person name="Stewart B.J."/>
            <person name="Lyman M.G."/>
            <person name="Malfatti S.A."/>
            <person name="Rubinfeld B."/>
            <person name="Courtot M."/>
            <person name="Singh J."/>
            <person name="Dalgard C.L."/>
            <person name="Hamilton T."/>
            <person name="Frey K.G."/>
            <person name="Gunde-Cimerman N."/>
            <person name="Dugan L."/>
            <person name="Daly M.J."/>
        </authorList>
    </citation>
    <scope>NUCLEOTIDE SEQUENCE [LARGE SCALE GENOMIC DNA]</scope>
    <source>
        <strain evidence="8 9">MD1149</strain>
    </source>
</reference>
<dbReference type="GO" id="GO:0002098">
    <property type="term" value="P:tRNA wobble uridine modification"/>
    <property type="evidence" value="ECO:0007669"/>
    <property type="project" value="UniProtKB-UniRule"/>
</dbReference>
<feature type="modified residue" description="1-thioglycine" evidence="5">
    <location>
        <position position="160"/>
    </location>
</feature>
<comment type="caution">
    <text evidence="8">The sequence shown here is derived from an EMBL/GenBank/DDBJ whole genome shotgun (WGS) entry which is preliminary data.</text>
</comment>
<proteinExistence type="inferred from homology"/>
<accession>A0A2S5B6Y9</accession>
<dbReference type="SUPFAM" id="SSF54285">
    <property type="entry name" value="MoaD/ThiS"/>
    <property type="match status" value="1"/>
</dbReference>
<dbReference type="UniPathway" id="UPA00988"/>
<sequence length="160" mass="18124">MPRKTVRLHVPRPGENRGFPLFQPRYTKMATINVTIQMSGGMELLFNNEPVHKVTLLRYYLPAATVSSSSSSLKSTPSRPEPVAEDAEGAEETDVRFLIWYLREFLLEDRDRPELFSQGETVRPGILVLINSTDWELEGELDYVLQDGDEVVFISTLHGG</sequence>